<dbReference type="GO" id="GO:0036503">
    <property type="term" value="P:ERAD pathway"/>
    <property type="evidence" value="ECO:0007669"/>
    <property type="project" value="TreeGrafter"/>
</dbReference>
<evidence type="ECO:0000256" key="6">
    <source>
        <dbReference type="ARBA" id="ARBA00035634"/>
    </source>
</evidence>
<evidence type="ECO:0000313" key="10">
    <source>
        <dbReference type="EMBL" id="RWS23770.1"/>
    </source>
</evidence>
<comment type="subcellular location">
    <subcellularLocation>
        <location evidence="1">Endoplasmic reticulum membrane</location>
        <topology evidence="1">Peripheral membrane protein</topology>
    </subcellularLocation>
    <subcellularLocation>
        <location evidence="2">Lipid droplet</location>
    </subcellularLocation>
</comment>
<name>A0A443S8B3_9ACAR</name>
<keyword evidence="5 8" id="KW-0472">Membrane</keyword>
<feature type="non-terminal residue" evidence="10">
    <location>
        <position position="1"/>
    </location>
</feature>
<evidence type="ECO:0000256" key="4">
    <source>
        <dbReference type="ARBA" id="ARBA00022824"/>
    </source>
</evidence>
<evidence type="ECO:0000256" key="5">
    <source>
        <dbReference type="ARBA" id="ARBA00023136"/>
    </source>
</evidence>
<dbReference type="GO" id="GO:0043130">
    <property type="term" value="F:ubiquitin binding"/>
    <property type="evidence" value="ECO:0007669"/>
    <property type="project" value="InterPro"/>
</dbReference>
<keyword evidence="11" id="KW-1185">Reference proteome</keyword>
<evidence type="ECO:0000256" key="8">
    <source>
        <dbReference type="SAM" id="Phobius"/>
    </source>
</evidence>
<dbReference type="PANTHER" id="PTHR15486:SF96">
    <property type="entry name" value="LIPID DROPLET-REGULATING VLDL ASSEMBLY FACTOR AUP1"/>
    <property type="match status" value="1"/>
</dbReference>
<dbReference type="GO" id="GO:0005811">
    <property type="term" value="C:lipid droplet"/>
    <property type="evidence" value="ECO:0007669"/>
    <property type="project" value="UniProtKB-SubCell"/>
</dbReference>
<dbReference type="VEuPathDB" id="VectorBase:LDEU008271"/>
<dbReference type="AlphaFoldDB" id="A0A443S8B3"/>
<comment type="caution">
    <text evidence="10">The sequence shown here is derived from an EMBL/GenBank/DDBJ whole genome shotgun (WGS) entry which is preliminary data.</text>
</comment>
<feature type="domain" description="CUE" evidence="9">
    <location>
        <begin position="291"/>
        <end position="333"/>
    </location>
</feature>
<evidence type="ECO:0000259" key="9">
    <source>
        <dbReference type="PROSITE" id="PS51140"/>
    </source>
</evidence>
<keyword evidence="3" id="KW-0551">Lipid droplet</keyword>
<keyword evidence="4" id="KW-0256">Endoplasmic reticulum</keyword>
<keyword evidence="8" id="KW-1133">Transmembrane helix</keyword>
<dbReference type="GO" id="GO:0005789">
    <property type="term" value="C:endoplasmic reticulum membrane"/>
    <property type="evidence" value="ECO:0007669"/>
    <property type="project" value="UniProtKB-SubCell"/>
</dbReference>
<dbReference type="InterPro" id="IPR002123">
    <property type="entry name" value="Plipid/glycerol_acylTrfase"/>
</dbReference>
<sequence length="407" mass="46216">FINQWDIIPLIFYFPFGVCLLVIRIFIGLHAFIAASLLPKTSTTRLIVVRTMCAVLGFIVREEDVNEKCKTDVKVLVSNHVTNFDHLAVELVLPCVVPSVWDLPKYLNWCLGFYDFGVKQGREVLTQNVKNYLSRSEVPILSHPEGATTNGRVGLLKFSTWPFSLEPVVHPIIISVNRPPPIKVTTSVLGSRWWSDLLWILLTPCTVFTLRYLRPIKKEENETVKQFSQRVQKELARVMNVDATSFTDQDKVEYAKRLFHSSNNQASLQSNQSVQRNATISSNSPRESVSPIDTMAIRVKEVLPQVPIDVIKKDLGITTNIDETISRLLDGTTVYVSEQAVKNDRTALREQATDKLPKGEQGYDTSAKTFGKNASERMQSYKERKSALIEAARVRYLRKHPEILKKL</sequence>
<feature type="compositionally biased region" description="Polar residues" evidence="7">
    <location>
        <begin position="274"/>
        <end position="287"/>
    </location>
</feature>
<keyword evidence="8" id="KW-0812">Transmembrane</keyword>
<dbReference type="SMART" id="SM00563">
    <property type="entry name" value="PlsC"/>
    <property type="match status" value="1"/>
</dbReference>
<evidence type="ECO:0000256" key="2">
    <source>
        <dbReference type="ARBA" id="ARBA00004502"/>
    </source>
</evidence>
<dbReference type="InterPro" id="IPR003892">
    <property type="entry name" value="CUE"/>
</dbReference>
<comment type="similarity">
    <text evidence="6">Belongs to the AUP1 family.</text>
</comment>
<dbReference type="SUPFAM" id="SSF69593">
    <property type="entry name" value="Glycerol-3-phosphate (1)-acyltransferase"/>
    <property type="match status" value="1"/>
</dbReference>
<dbReference type="STRING" id="299467.A0A443S8B3"/>
<dbReference type="Pfam" id="PF02845">
    <property type="entry name" value="CUE"/>
    <property type="match status" value="1"/>
</dbReference>
<feature type="transmembrane region" description="Helical" evidence="8">
    <location>
        <begin position="12"/>
        <end position="38"/>
    </location>
</feature>
<dbReference type="OrthoDB" id="1854593at2759"/>
<evidence type="ECO:0000313" key="11">
    <source>
        <dbReference type="Proteomes" id="UP000288716"/>
    </source>
</evidence>
<protein>
    <submittedName>
        <fullName evidence="10">Ancient ubiquitous protein 1-like protein</fullName>
    </submittedName>
</protein>
<evidence type="ECO:0000256" key="7">
    <source>
        <dbReference type="SAM" id="MobiDB-lite"/>
    </source>
</evidence>
<dbReference type="EMBL" id="NCKV01005901">
    <property type="protein sequence ID" value="RWS23770.1"/>
    <property type="molecule type" value="Genomic_DNA"/>
</dbReference>
<evidence type="ECO:0000256" key="3">
    <source>
        <dbReference type="ARBA" id="ARBA00022677"/>
    </source>
</evidence>
<reference evidence="10 11" key="1">
    <citation type="journal article" date="2018" name="Gigascience">
        <title>Genomes of trombidid mites reveal novel predicted allergens and laterally-transferred genes associated with secondary metabolism.</title>
        <authorList>
            <person name="Dong X."/>
            <person name="Chaisiri K."/>
            <person name="Xia D."/>
            <person name="Armstrong S.D."/>
            <person name="Fang Y."/>
            <person name="Donnelly M.J."/>
            <person name="Kadowaki T."/>
            <person name="McGarry J.W."/>
            <person name="Darby A.C."/>
            <person name="Makepeace B.L."/>
        </authorList>
    </citation>
    <scope>NUCLEOTIDE SEQUENCE [LARGE SCALE GENOMIC DNA]</scope>
    <source>
        <strain evidence="10">UoL-UT</strain>
    </source>
</reference>
<dbReference type="GO" id="GO:0016746">
    <property type="term" value="F:acyltransferase activity"/>
    <property type="evidence" value="ECO:0007669"/>
    <property type="project" value="InterPro"/>
</dbReference>
<dbReference type="Proteomes" id="UP000288716">
    <property type="component" value="Unassembled WGS sequence"/>
</dbReference>
<proteinExistence type="inferred from homology"/>
<organism evidence="10 11">
    <name type="scientific">Leptotrombidium deliense</name>
    <dbReference type="NCBI Taxonomy" id="299467"/>
    <lineage>
        <taxon>Eukaryota</taxon>
        <taxon>Metazoa</taxon>
        <taxon>Ecdysozoa</taxon>
        <taxon>Arthropoda</taxon>
        <taxon>Chelicerata</taxon>
        <taxon>Arachnida</taxon>
        <taxon>Acari</taxon>
        <taxon>Acariformes</taxon>
        <taxon>Trombidiformes</taxon>
        <taxon>Prostigmata</taxon>
        <taxon>Anystina</taxon>
        <taxon>Parasitengona</taxon>
        <taxon>Trombiculoidea</taxon>
        <taxon>Trombiculidae</taxon>
        <taxon>Leptotrombidium</taxon>
    </lineage>
</organism>
<gene>
    <name evidence="10" type="ORF">B4U80_01088</name>
</gene>
<accession>A0A443S8B3</accession>
<dbReference type="Gene3D" id="1.10.8.10">
    <property type="entry name" value="DNA helicase RuvA subunit, C-terminal domain"/>
    <property type="match status" value="1"/>
</dbReference>
<dbReference type="PANTHER" id="PTHR15486">
    <property type="entry name" value="ANCIENT UBIQUITOUS PROTEIN"/>
    <property type="match status" value="1"/>
</dbReference>
<evidence type="ECO:0000256" key="1">
    <source>
        <dbReference type="ARBA" id="ARBA00004406"/>
    </source>
</evidence>
<dbReference type="PROSITE" id="PS51140">
    <property type="entry name" value="CUE"/>
    <property type="match status" value="1"/>
</dbReference>
<feature type="region of interest" description="Disordered" evidence="7">
    <location>
        <begin position="266"/>
        <end position="288"/>
    </location>
</feature>